<reference evidence="1 2" key="1">
    <citation type="submission" date="2020-08" db="EMBL/GenBank/DDBJ databases">
        <title>Genomic Encyclopedia of Type Strains, Phase IV (KMG-IV): sequencing the most valuable type-strain genomes for metagenomic binning, comparative biology and taxonomic classification.</title>
        <authorList>
            <person name="Goeker M."/>
        </authorList>
    </citation>
    <scope>NUCLEOTIDE SEQUENCE [LARGE SCALE GENOMIC DNA]</scope>
    <source>
        <strain evidence="1 2">DSM 27939</strain>
    </source>
</reference>
<evidence type="ECO:0000313" key="2">
    <source>
        <dbReference type="Proteomes" id="UP000552709"/>
    </source>
</evidence>
<evidence type="ECO:0000313" key="1">
    <source>
        <dbReference type="EMBL" id="MBB5366286.1"/>
    </source>
</evidence>
<comment type="caution">
    <text evidence="1">The sequence shown here is derived from an EMBL/GenBank/DDBJ whole genome shotgun (WGS) entry which is preliminary data.</text>
</comment>
<protein>
    <submittedName>
        <fullName evidence="1">Uncharacterized protein</fullName>
    </submittedName>
</protein>
<proteinExistence type="predicted"/>
<gene>
    <name evidence="1" type="ORF">HNQ08_005415</name>
</gene>
<dbReference type="EMBL" id="JACHFL010000034">
    <property type="protein sequence ID" value="MBB5366286.1"/>
    <property type="molecule type" value="Genomic_DNA"/>
</dbReference>
<dbReference type="RefSeq" id="WP_184138190.1">
    <property type="nucleotide sequence ID" value="NZ_JACHFL010000034.1"/>
</dbReference>
<accession>A0A7W8NH81</accession>
<dbReference type="AlphaFoldDB" id="A0A7W8NH81"/>
<dbReference type="Proteomes" id="UP000552709">
    <property type="component" value="Unassembled WGS sequence"/>
</dbReference>
<name>A0A7W8NH81_9DEIO</name>
<organism evidence="1 2">
    <name type="scientific">Deinococcus humi</name>
    <dbReference type="NCBI Taxonomy" id="662880"/>
    <lineage>
        <taxon>Bacteria</taxon>
        <taxon>Thermotogati</taxon>
        <taxon>Deinococcota</taxon>
        <taxon>Deinococci</taxon>
        <taxon>Deinococcales</taxon>
        <taxon>Deinococcaceae</taxon>
        <taxon>Deinococcus</taxon>
    </lineage>
</organism>
<sequence>MTNALRARRYPLPQGARPTVFRDLEAAGLAALHKALQAAGGRATVIPVPGTPLSWM</sequence>
<keyword evidence="2" id="KW-1185">Reference proteome</keyword>